<dbReference type="EMBL" id="LSSL01003354">
    <property type="protein sequence ID" value="OLY80583.1"/>
    <property type="molecule type" value="Genomic_DNA"/>
</dbReference>
<dbReference type="InterPro" id="IPR023179">
    <property type="entry name" value="GTP-bd_ortho_bundle_sf"/>
</dbReference>
<dbReference type="PROSITE" id="PS51721">
    <property type="entry name" value="G_CP"/>
    <property type="match status" value="1"/>
</dbReference>
<keyword evidence="12" id="KW-1185">Reference proteome</keyword>
<evidence type="ECO:0000256" key="1">
    <source>
        <dbReference type="ARBA" id="ARBA00003892"/>
    </source>
</evidence>
<evidence type="ECO:0000256" key="2">
    <source>
        <dbReference type="ARBA" id="ARBA00004604"/>
    </source>
</evidence>
<evidence type="ECO:0000256" key="5">
    <source>
        <dbReference type="ARBA" id="ARBA00023134"/>
    </source>
</evidence>
<dbReference type="InterPro" id="IPR006073">
    <property type="entry name" value="GTP-bd"/>
</dbReference>
<dbReference type="PANTHER" id="PTHR11089:SF9">
    <property type="entry name" value="NUCLEOLAR GTP-BINDING PROTEIN 2"/>
    <property type="match status" value="1"/>
</dbReference>
<dbReference type="PRINTS" id="PR00326">
    <property type="entry name" value="GTP1OBG"/>
</dbReference>
<feature type="compositionally biased region" description="Low complexity" evidence="8">
    <location>
        <begin position="613"/>
        <end position="623"/>
    </location>
</feature>
<evidence type="ECO:0000259" key="9">
    <source>
        <dbReference type="PROSITE" id="PS51721"/>
    </source>
</evidence>
<feature type="compositionally biased region" description="Basic and acidic residues" evidence="8">
    <location>
        <begin position="492"/>
        <end position="518"/>
    </location>
</feature>
<dbReference type="Proteomes" id="UP000187455">
    <property type="component" value="Unassembled WGS sequence"/>
</dbReference>
<dbReference type="STRING" id="133383.A0A1R0GUL8"/>
<dbReference type="Gene3D" id="3.40.50.300">
    <property type="entry name" value="P-loop containing nucleotide triphosphate hydrolases"/>
    <property type="match status" value="1"/>
</dbReference>
<name>A0A1R0GUL8_9FUNG</name>
<dbReference type="SUPFAM" id="SSF52540">
    <property type="entry name" value="P-loop containing nucleoside triphosphate hydrolases"/>
    <property type="match status" value="1"/>
</dbReference>
<evidence type="ECO:0000313" key="11">
    <source>
        <dbReference type="EMBL" id="OLY80698.1"/>
    </source>
</evidence>
<dbReference type="EMBL" id="LSSL01003231">
    <property type="protein sequence ID" value="OLY80698.1"/>
    <property type="molecule type" value="Genomic_DNA"/>
</dbReference>
<reference evidence="10" key="2">
    <citation type="submission" date="2017-01" db="EMBL/GenBank/DDBJ databases">
        <authorList>
            <person name="Mah S.A."/>
            <person name="Swanson W.J."/>
            <person name="Moy G.W."/>
            <person name="Vacquier V.D."/>
        </authorList>
    </citation>
    <scope>NUCLEOTIDE SEQUENCE</scope>
    <source>
        <strain evidence="10">ALG-7-W6</strain>
    </source>
</reference>
<dbReference type="Gene3D" id="1.10.1580.10">
    <property type="match status" value="1"/>
</dbReference>
<dbReference type="InterPro" id="IPR027417">
    <property type="entry name" value="P-loop_NTPase"/>
</dbReference>
<comment type="subcellular location">
    <subcellularLocation>
        <location evidence="2 7">Nucleus</location>
        <location evidence="2 7">Nucleolus</location>
    </subcellularLocation>
</comment>
<dbReference type="PANTHER" id="PTHR11089">
    <property type="entry name" value="GTP-BINDING PROTEIN-RELATED"/>
    <property type="match status" value="1"/>
</dbReference>
<comment type="function">
    <text evidence="1 7">GTPase that associates with pre-60S ribosomal subunits in the nucleolus and is required for their nuclear export and maturation.</text>
</comment>
<dbReference type="InterPro" id="IPR050755">
    <property type="entry name" value="TRAFAC_YlqF/YawG_RiboMat"/>
</dbReference>
<feature type="compositionally biased region" description="Acidic residues" evidence="8">
    <location>
        <begin position="572"/>
        <end position="589"/>
    </location>
</feature>
<evidence type="ECO:0000256" key="8">
    <source>
        <dbReference type="SAM" id="MobiDB-lite"/>
    </source>
</evidence>
<reference evidence="10 12" key="1">
    <citation type="journal article" date="2016" name="Mol. Biol. Evol.">
        <title>Genome-Wide Survey of Gut Fungi (Harpellales) Reveals the First Horizontally Transferred Ubiquitin Gene from a Mosquito Host.</title>
        <authorList>
            <person name="Wang Y."/>
            <person name="White M.M."/>
            <person name="Kvist S."/>
            <person name="Moncalvo J.M."/>
        </authorList>
    </citation>
    <scope>NUCLEOTIDE SEQUENCE [LARGE SCALE GENOMIC DNA]</scope>
    <source>
        <strain evidence="10 12">ALG-7-W6</strain>
    </source>
</reference>
<dbReference type="GO" id="GO:0005525">
    <property type="term" value="F:GTP binding"/>
    <property type="evidence" value="ECO:0007669"/>
    <property type="project" value="UniProtKB-KW"/>
</dbReference>
<comment type="caution">
    <text evidence="10">The sequence shown here is derived from an EMBL/GenBank/DDBJ whole genome shotgun (WGS) entry which is preliminary data.</text>
</comment>
<dbReference type="Pfam" id="PF01926">
    <property type="entry name" value="MMR_HSR1"/>
    <property type="match status" value="1"/>
</dbReference>
<feature type="domain" description="CP-type G" evidence="9">
    <location>
        <begin position="182"/>
        <end position="343"/>
    </location>
</feature>
<dbReference type="InterPro" id="IPR030378">
    <property type="entry name" value="G_CP_dom"/>
</dbReference>
<dbReference type="FunFam" id="3.40.50.300:FF:000559">
    <property type="entry name" value="Nuclear/nucleolar GTPase 2"/>
    <property type="match status" value="1"/>
</dbReference>
<protein>
    <recommendedName>
        <fullName evidence="3 7">Nucleolar GTP-binding protein 2</fullName>
    </recommendedName>
</protein>
<dbReference type="Pfam" id="PF08153">
    <property type="entry name" value="NGP1NT"/>
    <property type="match status" value="1"/>
</dbReference>
<evidence type="ECO:0000256" key="4">
    <source>
        <dbReference type="ARBA" id="ARBA00022741"/>
    </source>
</evidence>
<dbReference type="CDD" id="cd01858">
    <property type="entry name" value="NGP_1"/>
    <property type="match status" value="1"/>
</dbReference>
<comment type="similarity">
    <text evidence="7">Belongs to the TRAFAC class YlqF/YawG GTPase family. NOG2 subfamily.</text>
</comment>
<dbReference type="InterPro" id="IPR024929">
    <property type="entry name" value="GNL2_CP_dom"/>
</dbReference>
<evidence type="ECO:0000313" key="10">
    <source>
        <dbReference type="EMBL" id="OLY80583.1"/>
    </source>
</evidence>
<keyword evidence="6 7" id="KW-0539">Nucleus</keyword>
<dbReference type="InterPro" id="IPR012971">
    <property type="entry name" value="NOG2_N_dom"/>
</dbReference>
<feature type="compositionally biased region" description="Low complexity" evidence="8">
    <location>
        <begin position="561"/>
        <end position="571"/>
    </location>
</feature>
<dbReference type="OrthoDB" id="444945at2759"/>
<evidence type="ECO:0000256" key="6">
    <source>
        <dbReference type="ARBA" id="ARBA00023242"/>
    </source>
</evidence>
<evidence type="ECO:0000256" key="3">
    <source>
        <dbReference type="ARBA" id="ARBA00022127"/>
    </source>
</evidence>
<dbReference type="AlphaFoldDB" id="A0A1R0GUL8"/>
<feature type="compositionally biased region" description="Basic and acidic residues" evidence="8">
    <location>
        <begin position="590"/>
        <end position="599"/>
    </location>
</feature>
<accession>A0A1R0GUL8</accession>
<dbReference type="GO" id="GO:0005730">
    <property type="term" value="C:nucleolus"/>
    <property type="evidence" value="ECO:0007669"/>
    <property type="project" value="UniProtKB-SubCell"/>
</dbReference>
<feature type="compositionally biased region" description="Basic residues" evidence="8">
    <location>
        <begin position="640"/>
        <end position="655"/>
    </location>
</feature>
<sequence>MGKPSQTGSGSGFGNQKLKGENFYHDHGKIIKAAAFQSRDVDPVARVLPNRKWFGNTRVISQTAMDDFRTKLSEKINDPYQVLMRTNKLPLSLLQSNDHDQVARTARILDTSSFNSTFGPKANRKRPVLKAETLSQLAQSAVDNQDVYQPEKDANLLSNQYFDYVDETKDWYFGAGMSKRIWNELYKVIDSSDVVIHVLDARDPLGTRCIHVEKYLQKEAPHKHLIYVLNKVDLIPTWATARWVKILSRERPTLAFHASINNSFGKGSLIQLLRQYSKLNSDKKQISVGFIGYPNTGKSSIINTLRKKKVCTVAPLPGETKVWQYITLMRRIYLIDCPGIVQSSAGDTETDVVLKGSIRTGNLQTPEDYIEEIISKRVKKEYISRTYNIDNWTDHIDFLTMLARSTGKLNKGGEPNLHVCSIMVINDFLRGKLPHFKEPPTTKIDDIPLTNSEQFVVSQEIEKIQVLADYQQYDLKKPEKYDDELSVDTLNETDKIQKDDSATDKPEKFSKKKEKENINAEPDWDSVFQNVVGETVKFIPEQENQSPELNAKSPEDKDSESQSASDSQVSDNAEEIDSELDSDIDSGSELDEKPAEKRMTTNKNKRKENFYTVNNVKNKSAKSSSKKSSSKAISTENMVKKMRKPGAWKVSQKKK</sequence>
<proteinExistence type="inferred from homology"/>
<gene>
    <name evidence="11" type="ORF">AYI68_g5205</name>
    <name evidence="10" type="ORF">AYI68_g5323</name>
</gene>
<keyword evidence="5 7" id="KW-0342">GTP-binding</keyword>
<keyword evidence="4 7" id="KW-0547">Nucleotide-binding</keyword>
<organism evidence="10 12">
    <name type="scientific">Smittium mucronatum</name>
    <dbReference type="NCBI Taxonomy" id="133383"/>
    <lineage>
        <taxon>Eukaryota</taxon>
        <taxon>Fungi</taxon>
        <taxon>Fungi incertae sedis</taxon>
        <taxon>Zoopagomycota</taxon>
        <taxon>Kickxellomycotina</taxon>
        <taxon>Harpellomycetes</taxon>
        <taxon>Harpellales</taxon>
        <taxon>Legeriomycetaceae</taxon>
        <taxon>Smittium</taxon>
    </lineage>
</organism>
<feature type="region of interest" description="Disordered" evidence="8">
    <location>
        <begin position="486"/>
        <end position="655"/>
    </location>
</feature>
<evidence type="ECO:0000313" key="12">
    <source>
        <dbReference type="Proteomes" id="UP000187455"/>
    </source>
</evidence>
<evidence type="ECO:0000256" key="7">
    <source>
        <dbReference type="RuleBase" id="RU364023"/>
    </source>
</evidence>